<evidence type="ECO:0000313" key="3">
    <source>
        <dbReference type="Proteomes" id="UP001501011"/>
    </source>
</evidence>
<proteinExistence type="predicted"/>
<dbReference type="Pfam" id="PF13463">
    <property type="entry name" value="HTH_27"/>
    <property type="match status" value="1"/>
</dbReference>
<dbReference type="RefSeq" id="WP_345291514.1">
    <property type="nucleotide sequence ID" value="NZ_BAABFV010000001.1"/>
</dbReference>
<evidence type="ECO:0000313" key="2">
    <source>
        <dbReference type="EMBL" id="GAA4356152.1"/>
    </source>
</evidence>
<dbReference type="InterPro" id="IPR036388">
    <property type="entry name" value="WH-like_DNA-bd_sf"/>
</dbReference>
<gene>
    <name evidence="2" type="ORF">GCM10023151_03810</name>
</gene>
<dbReference type="InterPro" id="IPR000835">
    <property type="entry name" value="HTH_MarR-typ"/>
</dbReference>
<dbReference type="SUPFAM" id="SSF46785">
    <property type="entry name" value="Winged helix' DNA-binding domain"/>
    <property type="match status" value="1"/>
</dbReference>
<sequence length="161" mass="18182">MYSKNGINGKALLGKRAEDLSNLIEEQSQPIFDSLGIIVPIKSCSTLLSLFELQQASVTDLARQLDQSHQLVKQKLPKLLKLEVIQQSPDKEDKRRTLYSLTPEGLVQSKKIKEYLKQSEKLVNSISQDIGVDIFDAIDNAIKAIKERSLLERFQAEKKDS</sequence>
<dbReference type="SMART" id="SM00347">
    <property type="entry name" value="HTH_MARR"/>
    <property type="match status" value="1"/>
</dbReference>
<dbReference type="InterPro" id="IPR036390">
    <property type="entry name" value="WH_DNA-bd_sf"/>
</dbReference>
<dbReference type="Proteomes" id="UP001501011">
    <property type="component" value="Unassembled WGS sequence"/>
</dbReference>
<protein>
    <recommendedName>
        <fullName evidence="1">HTH marR-type domain-containing protein</fullName>
    </recommendedName>
</protein>
<comment type="caution">
    <text evidence="2">The sequence shown here is derived from an EMBL/GenBank/DDBJ whole genome shotgun (WGS) entry which is preliminary data.</text>
</comment>
<name>A0ABP8ID85_9GAMM</name>
<feature type="domain" description="HTH marR-type" evidence="1">
    <location>
        <begin position="30"/>
        <end position="130"/>
    </location>
</feature>
<reference evidence="3" key="1">
    <citation type="journal article" date="2019" name="Int. J. Syst. Evol. Microbiol.">
        <title>The Global Catalogue of Microorganisms (GCM) 10K type strain sequencing project: providing services to taxonomists for standard genome sequencing and annotation.</title>
        <authorList>
            <consortium name="The Broad Institute Genomics Platform"/>
            <consortium name="The Broad Institute Genome Sequencing Center for Infectious Disease"/>
            <person name="Wu L."/>
            <person name="Ma J."/>
        </authorList>
    </citation>
    <scope>NUCLEOTIDE SEQUENCE [LARGE SCALE GENOMIC DNA]</scope>
    <source>
        <strain evidence="3">JCM 17728</strain>
    </source>
</reference>
<dbReference type="EMBL" id="BAABFV010000001">
    <property type="protein sequence ID" value="GAA4356152.1"/>
    <property type="molecule type" value="Genomic_DNA"/>
</dbReference>
<accession>A0ABP8ID85</accession>
<dbReference type="Gene3D" id="1.10.10.10">
    <property type="entry name" value="Winged helix-like DNA-binding domain superfamily/Winged helix DNA-binding domain"/>
    <property type="match status" value="1"/>
</dbReference>
<keyword evidence="3" id="KW-1185">Reference proteome</keyword>
<evidence type="ECO:0000259" key="1">
    <source>
        <dbReference type="SMART" id="SM00347"/>
    </source>
</evidence>
<organism evidence="2 3">
    <name type="scientific">Kangiella marina</name>
    <dbReference type="NCBI Taxonomy" id="1079178"/>
    <lineage>
        <taxon>Bacteria</taxon>
        <taxon>Pseudomonadati</taxon>
        <taxon>Pseudomonadota</taxon>
        <taxon>Gammaproteobacteria</taxon>
        <taxon>Kangiellales</taxon>
        <taxon>Kangiellaceae</taxon>
        <taxon>Kangiella</taxon>
    </lineage>
</organism>